<name>A0A9D4JG59_DREPO</name>
<evidence type="ECO:0000313" key="1">
    <source>
        <dbReference type="EMBL" id="KAH3808744.1"/>
    </source>
</evidence>
<protein>
    <submittedName>
        <fullName evidence="1">Uncharacterized protein</fullName>
    </submittedName>
</protein>
<proteinExistence type="predicted"/>
<sequence length="87" mass="9849">MSGLCLNREDITSPVFYATDPWTVGMSGLCLNREDITSPVFYATDPWTVGMSGLCLNREDITSPVFIYVSVTDRQNRHWRLQFLAGD</sequence>
<comment type="caution">
    <text evidence="1">The sequence shown here is derived from an EMBL/GenBank/DDBJ whole genome shotgun (WGS) entry which is preliminary data.</text>
</comment>
<gene>
    <name evidence="1" type="ORF">DPMN_137102</name>
</gene>
<reference evidence="1" key="1">
    <citation type="journal article" date="2019" name="bioRxiv">
        <title>The Genome of the Zebra Mussel, Dreissena polymorpha: A Resource for Invasive Species Research.</title>
        <authorList>
            <person name="McCartney M.A."/>
            <person name="Auch B."/>
            <person name="Kono T."/>
            <person name="Mallez S."/>
            <person name="Zhang Y."/>
            <person name="Obille A."/>
            <person name="Becker A."/>
            <person name="Abrahante J.E."/>
            <person name="Garbe J."/>
            <person name="Badalamenti J.P."/>
            <person name="Herman A."/>
            <person name="Mangelson H."/>
            <person name="Liachko I."/>
            <person name="Sullivan S."/>
            <person name="Sone E.D."/>
            <person name="Koren S."/>
            <person name="Silverstein K.A.T."/>
            <person name="Beckman K.B."/>
            <person name="Gohl D.M."/>
        </authorList>
    </citation>
    <scope>NUCLEOTIDE SEQUENCE</scope>
    <source>
        <strain evidence="1">Duluth1</strain>
        <tissue evidence="1">Whole animal</tissue>
    </source>
</reference>
<dbReference type="Proteomes" id="UP000828390">
    <property type="component" value="Unassembled WGS sequence"/>
</dbReference>
<dbReference type="EMBL" id="JAIWYP010000006">
    <property type="protein sequence ID" value="KAH3808744.1"/>
    <property type="molecule type" value="Genomic_DNA"/>
</dbReference>
<evidence type="ECO:0000313" key="2">
    <source>
        <dbReference type="Proteomes" id="UP000828390"/>
    </source>
</evidence>
<keyword evidence="2" id="KW-1185">Reference proteome</keyword>
<reference evidence="1" key="2">
    <citation type="submission" date="2020-11" db="EMBL/GenBank/DDBJ databases">
        <authorList>
            <person name="McCartney M.A."/>
            <person name="Auch B."/>
            <person name="Kono T."/>
            <person name="Mallez S."/>
            <person name="Becker A."/>
            <person name="Gohl D.M."/>
            <person name="Silverstein K.A.T."/>
            <person name="Koren S."/>
            <person name="Bechman K.B."/>
            <person name="Herman A."/>
            <person name="Abrahante J.E."/>
            <person name="Garbe J."/>
        </authorList>
    </citation>
    <scope>NUCLEOTIDE SEQUENCE</scope>
    <source>
        <strain evidence="1">Duluth1</strain>
        <tissue evidence="1">Whole animal</tissue>
    </source>
</reference>
<organism evidence="1 2">
    <name type="scientific">Dreissena polymorpha</name>
    <name type="common">Zebra mussel</name>
    <name type="synonym">Mytilus polymorpha</name>
    <dbReference type="NCBI Taxonomy" id="45954"/>
    <lineage>
        <taxon>Eukaryota</taxon>
        <taxon>Metazoa</taxon>
        <taxon>Spiralia</taxon>
        <taxon>Lophotrochozoa</taxon>
        <taxon>Mollusca</taxon>
        <taxon>Bivalvia</taxon>
        <taxon>Autobranchia</taxon>
        <taxon>Heteroconchia</taxon>
        <taxon>Euheterodonta</taxon>
        <taxon>Imparidentia</taxon>
        <taxon>Neoheterodontei</taxon>
        <taxon>Myida</taxon>
        <taxon>Dreissenoidea</taxon>
        <taxon>Dreissenidae</taxon>
        <taxon>Dreissena</taxon>
    </lineage>
</organism>
<accession>A0A9D4JG59</accession>
<dbReference type="AlphaFoldDB" id="A0A9D4JG59"/>